<evidence type="ECO:0000256" key="1">
    <source>
        <dbReference type="ARBA" id="ARBA00022837"/>
    </source>
</evidence>
<dbReference type="GO" id="GO:0005509">
    <property type="term" value="F:calcium ion binding"/>
    <property type="evidence" value="ECO:0007669"/>
    <property type="project" value="InterPro"/>
</dbReference>
<reference evidence="3 4" key="1">
    <citation type="journal article" date="2017" name="BMC Biol.">
        <title>Genomic innovations, transcriptional plasticity and gene loss underlying the evolution and divergence of two highly polyphagous and invasive Helicoverpa pest species.</title>
        <authorList>
            <person name="Pearce S.L."/>
            <person name="Clarke D.F."/>
            <person name="East P.D."/>
            <person name="Elfekih S."/>
            <person name="Gordon K.H."/>
            <person name="Jermiin L.S."/>
            <person name="McGaughran A."/>
            <person name="Oakeshott J.G."/>
            <person name="Papanikolaou A."/>
            <person name="Perera O.P."/>
            <person name="Rane R.V."/>
            <person name="Richards S."/>
            <person name="Tay W.T."/>
            <person name="Walsh T.K."/>
            <person name="Anderson A."/>
            <person name="Anderson C.J."/>
            <person name="Asgari S."/>
            <person name="Board P.G."/>
            <person name="Bretschneider A."/>
            <person name="Campbell P.M."/>
            <person name="Chertemps T."/>
            <person name="Christeller J.T."/>
            <person name="Coppin C.W."/>
            <person name="Downes S.J."/>
            <person name="Duan G."/>
            <person name="Farnsworth C.A."/>
            <person name="Good R.T."/>
            <person name="Han L.B."/>
            <person name="Han Y.C."/>
            <person name="Hatje K."/>
            <person name="Horne I."/>
            <person name="Huang Y.P."/>
            <person name="Hughes D.S."/>
            <person name="Jacquin-Joly E."/>
            <person name="James W."/>
            <person name="Jhangiani S."/>
            <person name="Kollmar M."/>
            <person name="Kuwar S.S."/>
            <person name="Li S."/>
            <person name="Liu N.Y."/>
            <person name="Maibeche M.T."/>
            <person name="Miller J.R."/>
            <person name="Montagne N."/>
            <person name="Perry T."/>
            <person name="Qu J."/>
            <person name="Song S.V."/>
            <person name="Sutton G.G."/>
            <person name="Vogel H."/>
            <person name="Walenz B.P."/>
            <person name="Xu W."/>
            <person name="Zhang H.J."/>
            <person name="Zou Z."/>
            <person name="Batterham P."/>
            <person name="Edwards O.R."/>
            <person name="Feyereisen R."/>
            <person name="Gibbs R.A."/>
            <person name="Heckel D.G."/>
            <person name="McGrath A."/>
            <person name="Robin C."/>
            <person name="Scherer S.E."/>
            <person name="Worley K.C."/>
            <person name="Wu Y.D."/>
        </authorList>
    </citation>
    <scope>NUCLEOTIDE SEQUENCE [LARGE SCALE GENOMIC DNA]</scope>
    <source>
        <strain evidence="3">Harm_GR_Male_#8</strain>
        <tissue evidence="3">Whole organism</tissue>
    </source>
</reference>
<protein>
    <recommendedName>
        <fullName evidence="2">EF-hand domain-containing protein</fullName>
    </recommendedName>
</protein>
<name>A0A2W1BNX4_HELAM</name>
<dbReference type="PROSITE" id="PS50222">
    <property type="entry name" value="EF_HAND_2"/>
    <property type="match status" value="1"/>
</dbReference>
<evidence type="ECO:0000259" key="2">
    <source>
        <dbReference type="PROSITE" id="PS50222"/>
    </source>
</evidence>
<keyword evidence="1" id="KW-0106">Calcium</keyword>
<keyword evidence="4" id="KW-1185">Reference proteome</keyword>
<organism evidence="3 4">
    <name type="scientific">Helicoverpa armigera</name>
    <name type="common">Cotton bollworm</name>
    <name type="synonym">Heliothis armigera</name>
    <dbReference type="NCBI Taxonomy" id="29058"/>
    <lineage>
        <taxon>Eukaryota</taxon>
        <taxon>Metazoa</taxon>
        <taxon>Ecdysozoa</taxon>
        <taxon>Arthropoda</taxon>
        <taxon>Hexapoda</taxon>
        <taxon>Insecta</taxon>
        <taxon>Pterygota</taxon>
        <taxon>Neoptera</taxon>
        <taxon>Endopterygota</taxon>
        <taxon>Lepidoptera</taxon>
        <taxon>Glossata</taxon>
        <taxon>Ditrysia</taxon>
        <taxon>Noctuoidea</taxon>
        <taxon>Noctuidae</taxon>
        <taxon>Heliothinae</taxon>
        <taxon>Helicoverpa</taxon>
    </lineage>
</organism>
<feature type="domain" description="EF-hand" evidence="2">
    <location>
        <begin position="131"/>
        <end position="166"/>
    </location>
</feature>
<dbReference type="Pfam" id="PF13202">
    <property type="entry name" value="EF-hand_5"/>
    <property type="match status" value="1"/>
</dbReference>
<dbReference type="OrthoDB" id="9974725at2759"/>
<dbReference type="Proteomes" id="UP000249218">
    <property type="component" value="Unassembled WGS sequence"/>
</dbReference>
<dbReference type="EMBL" id="KZ150051">
    <property type="protein sequence ID" value="PZC74420.1"/>
    <property type="molecule type" value="Genomic_DNA"/>
</dbReference>
<dbReference type="PROSITE" id="PS00018">
    <property type="entry name" value="EF_HAND_1"/>
    <property type="match status" value="3"/>
</dbReference>
<proteinExistence type="predicted"/>
<accession>A0A2W1BNX4</accession>
<sequence>MSISEFRRKKLLYVFNVFFDVNQSGTIERKDFELAIEKICHLRGWKPGDPKNTETHEIMIKIWDGLRKRADSNKDGQPGDPKNTETHEIMIKIWDGLRKRADSNKDGQVSVEEWTSMWNDYAQNPSAALKWQQLYCQFMFQLEDASADGTIDSDEFTTVCSSYGIDPQECKVAFTKMAKGKSSVSWEEFQELWKEYFSTEDPNAPGNFIFGRTSF</sequence>
<evidence type="ECO:0000313" key="4">
    <source>
        <dbReference type="Proteomes" id="UP000249218"/>
    </source>
</evidence>
<dbReference type="InterPro" id="IPR011992">
    <property type="entry name" value="EF-hand-dom_pair"/>
</dbReference>
<dbReference type="InterPro" id="IPR018247">
    <property type="entry name" value="EF_Hand_1_Ca_BS"/>
</dbReference>
<dbReference type="SUPFAM" id="SSF47473">
    <property type="entry name" value="EF-hand"/>
    <property type="match status" value="1"/>
</dbReference>
<dbReference type="AlphaFoldDB" id="A0A2W1BNX4"/>
<dbReference type="Gene3D" id="1.10.238.10">
    <property type="entry name" value="EF-hand"/>
    <property type="match status" value="2"/>
</dbReference>
<dbReference type="InterPro" id="IPR002048">
    <property type="entry name" value="EF_hand_dom"/>
</dbReference>
<evidence type="ECO:0000313" key="3">
    <source>
        <dbReference type="EMBL" id="PZC74420.1"/>
    </source>
</evidence>
<gene>
    <name evidence="3" type="primary">HaOG207897</name>
    <name evidence="3" type="ORF">B5X24_HaOG207897</name>
</gene>